<dbReference type="Proteomes" id="UP000265520">
    <property type="component" value="Unassembled WGS sequence"/>
</dbReference>
<sequence>MAHPQQTENGIPNVIYGGNNFFGDNNGDNNTQTIHMHDIAPVNIKDNQDAHENEQHPIGNTLSSCAEPLASQHPLAPPSPQ</sequence>
<name>A0A392QYU4_9FABA</name>
<dbReference type="AlphaFoldDB" id="A0A392QYU4"/>
<evidence type="ECO:0000313" key="2">
    <source>
        <dbReference type="EMBL" id="MCI29478.1"/>
    </source>
</evidence>
<organism evidence="2 3">
    <name type="scientific">Trifolium medium</name>
    <dbReference type="NCBI Taxonomy" id="97028"/>
    <lineage>
        <taxon>Eukaryota</taxon>
        <taxon>Viridiplantae</taxon>
        <taxon>Streptophyta</taxon>
        <taxon>Embryophyta</taxon>
        <taxon>Tracheophyta</taxon>
        <taxon>Spermatophyta</taxon>
        <taxon>Magnoliopsida</taxon>
        <taxon>eudicotyledons</taxon>
        <taxon>Gunneridae</taxon>
        <taxon>Pentapetalae</taxon>
        <taxon>rosids</taxon>
        <taxon>fabids</taxon>
        <taxon>Fabales</taxon>
        <taxon>Fabaceae</taxon>
        <taxon>Papilionoideae</taxon>
        <taxon>50 kb inversion clade</taxon>
        <taxon>NPAAA clade</taxon>
        <taxon>Hologalegina</taxon>
        <taxon>IRL clade</taxon>
        <taxon>Trifolieae</taxon>
        <taxon>Trifolium</taxon>
    </lineage>
</organism>
<keyword evidence="3" id="KW-1185">Reference proteome</keyword>
<proteinExistence type="predicted"/>
<evidence type="ECO:0000313" key="3">
    <source>
        <dbReference type="Proteomes" id="UP000265520"/>
    </source>
</evidence>
<reference evidence="2 3" key="1">
    <citation type="journal article" date="2018" name="Front. Plant Sci.">
        <title>Red Clover (Trifolium pratense) and Zigzag Clover (T. medium) - A Picture of Genomic Similarities and Differences.</title>
        <authorList>
            <person name="Dluhosova J."/>
            <person name="Istvanek J."/>
            <person name="Nedelnik J."/>
            <person name="Repkova J."/>
        </authorList>
    </citation>
    <scope>NUCLEOTIDE SEQUENCE [LARGE SCALE GENOMIC DNA]</scope>
    <source>
        <strain evidence="3">cv. 10/8</strain>
        <tissue evidence="2">Leaf</tissue>
    </source>
</reference>
<feature type="region of interest" description="Disordered" evidence="1">
    <location>
        <begin position="44"/>
        <end position="81"/>
    </location>
</feature>
<protein>
    <submittedName>
        <fullName evidence="2">Uncharacterized protein</fullName>
    </submittedName>
</protein>
<comment type="caution">
    <text evidence="2">The sequence shown here is derived from an EMBL/GenBank/DDBJ whole genome shotgun (WGS) entry which is preliminary data.</text>
</comment>
<feature type="non-terminal residue" evidence="2">
    <location>
        <position position="81"/>
    </location>
</feature>
<feature type="compositionally biased region" description="Basic and acidic residues" evidence="1">
    <location>
        <begin position="46"/>
        <end position="55"/>
    </location>
</feature>
<dbReference type="EMBL" id="LXQA010172877">
    <property type="protein sequence ID" value="MCI29478.1"/>
    <property type="molecule type" value="Genomic_DNA"/>
</dbReference>
<evidence type="ECO:0000256" key="1">
    <source>
        <dbReference type="SAM" id="MobiDB-lite"/>
    </source>
</evidence>
<accession>A0A392QYU4</accession>